<keyword evidence="5" id="KW-0067">ATP-binding</keyword>
<comment type="similarity">
    <text evidence="6">Belongs to the protein kinase superfamily. STE Ser/Thr protein kinase family. MAP kinase kinase subfamily.</text>
</comment>
<gene>
    <name evidence="15" type="ORF">N0F65_004110</name>
</gene>
<name>A0AAV2ZF09_9STRA</name>
<dbReference type="InterPro" id="IPR035983">
    <property type="entry name" value="Hect_E3_ubiquitin_ligase"/>
</dbReference>
<dbReference type="Gene3D" id="1.10.510.10">
    <property type="entry name" value="Transferase(Phosphotransferase) domain 1"/>
    <property type="match status" value="1"/>
</dbReference>
<keyword evidence="4 11" id="KW-0833">Ubl conjugation pathway</keyword>
<evidence type="ECO:0000256" key="10">
    <source>
        <dbReference type="ARBA" id="ARBA00051693"/>
    </source>
</evidence>
<dbReference type="SMART" id="SM00220">
    <property type="entry name" value="S_TKc"/>
    <property type="match status" value="1"/>
</dbReference>
<dbReference type="InterPro" id="IPR013087">
    <property type="entry name" value="Znf_C2H2_type"/>
</dbReference>
<dbReference type="PANTHER" id="PTHR48013:SF9">
    <property type="entry name" value="DUAL SPECIFICITY MITOGEN-ACTIVATED PROTEIN KINASE KINASE 5"/>
    <property type="match status" value="1"/>
</dbReference>
<keyword evidence="12" id="KW-0175">Coiled coil</keyword>
<dbReference type="PROSITE" id="PS50237">
    <property type="entry name" value="HECT"/>
    <property type="match status" value="1"/>
</dbReference>
<comment type="catalytic activity">
    <reaction evidence="10">
        <text>L-tyrosyl-[protein] + ATP = O-phospho-L-tyrosyl-[protein] + ADP + H(+)</text>
        <dbReference type="Rhea" id="RHEA:10596"/>
        <dbReference type="Rhea" id="RHEA-COMP:10136"/>
        <dbReference type="Rhea" id="RHEA-COMP:20101"/>
        <dbReference type="ChEBI" id="CHEBI:15378"/>
        <dbReference type="ChEBI" id="CHEBI:30616"/>
        <dbReference type="ChEBI" id="CHEBI:46858"/>
        <dbReference type="ChEBI" id="CHEBI:61978"/>
        <dbReference type="ChEBI" id="CHEBI:456216"/>
        <dbReference type="EC" id="2.7.12.2"/>
    </reaction>
</comment>
<dbReference type="SUPFAM" id="SSF56204">
    <property type="entry name" value="Hect, E3 ligase catalytic domain"/>
    <property type="match status" value="1"/>
</dbReference>
<evidence type="ECO:0000256" key="4">
    <source>
        <dbReference type="ARBA" id="ARBA00022786"/>
    </source>
</evidence>
<keyword evidence="3" id="KW-0418">Kinase</keyword>
<comment type="caution">
    <text evidence="11">Lacks conserved residue(s) required for the propagation of feature annotation.</text>
</comment>
<dbReference type="GO" id="GO:0004708">
    <property type="term" value="F:MAP kinase kinase activity"/>
    <property type="evidence" value="ECO:0007669"/>
    <property type="project" value="UniProtKB-EC"/>
</dbReference>
<dbReference type="InterPro" id="IPR000569">
    <property type="entry name" value="HECT_dom"/>
</dbReference>
<evidence type="ECO:0000256" key="6">
    <source>
        <dbReference type="ARBA" id="ARBA00038035"/>
    </source>
</evidence>
<evidence type="ECO:0000256" key="11">
    <source>
        <dbReference type="PROSITE-ProRule" id="PRU00104"/>
    </source>
</evidence>
<reference evidence="15" key="2">
    <citation type="journal article" date="2023" name="Microbiol Resour">
        <title>Decontamination and Annotation of the Draft Genome Sequence of the Oomycete Lagenidium giganteum ARSEF 373.</title>
        <authorList>
            <person name="Morgan W.R."/>
            <person name="Tartar A."/>
        </authorList>
    </citation>
    <scope>NUCLEOTIDE SEQUENCE</scope>
    <source>
        <strain evidence="15">ARSEF 373</strain>
    </source>
</reference>
<comment type="catalytic activity">
    <reaction evidence="9">
        <text>L-threonyl-[protein] + ATP = O-phospho-L-threonyl-[protein] + ADP + H(+)</text>
        <dbReference type="Rhea" id="RHEA:46608"/>
        <dbReference type="Rhea" id="RHEA-COMP:11060"/>
        <dbReference type="Rhea" id="RHEA-COMP:11605"/>
        <dbReference type="ChEBI" id="CHEBI:15378"/>
        <dbReference type="ChEBI" id="CHEBI:30013"/>
        <dbReference type="ChEBI" id="CHEBI:30616"/>
        <dbReference type="ChEBI" id="CHEBI:61977"/>
        <dbReference type="ChEBI" id="CHEBI:456216"/>
        <dbReference type="EC" id="2.7.12.2"/>
    </reaction>
</comment>
<accession>A0AAV2ZF09</accession>
<evidence type="ECO:0000256" key="8">
    <source>
        <dbReference type="ARBA" id="ARBA00049014"/>
    </source>
</evidence>
<dbReference type="AlphaFoldDB" id="A0AAV2ZF09"/>
<evidence type="ECO:0000256" key="7">
    <source>
        <dbReference type="ARBA" id="ARBA00038999"/>
    </source>
</evidence>
<reference evidence="15" key="1">
    <citation type="submission" date="2022-11" db="EMBL/GenBank/DDBJ databases">
        <authorList>
            <person name="Morgan W.R."/>
            <person name="Tartar A."/>
        </authorList>
    </citation>
    <scope>NUCLEOTIDE SEQUENCE</scope>
    <source>
        <strain evidence="15">ARSEF 373</strain>
    </source>
</reference>
<comment type="catalytic activity">
    <reaction evidence="8">
        <text>L-seryl-[protein] + ATP = O-phospho-L-seryl-[protein] + ADP + H(+)</text>
        <dbReference type="Rhea" id="RHEA:17989"/>
        <dbReference type="Rhea" id="RHEA-COMP:9863"/>
        <dbReference type="Rhea" id="RHEA-COMP:11604"/>
        <dbReference type="ChEBI" id="CHEBI:15378"/>
        <dbReference type="ChEBI" id="CHEBI:29999"/>
        <dbReference type="ChEBI" id="CHEBI:30616"/>
        <dbReference type="ChEBI" id="CHEBI:83421"/>
        <dbReference type="ChEBI" id="CHEBI:456216"/>
        <dbReference type="EC" id="2.7.12.2"/>
    </reaction>
</comment>
<dbReference type="Proteomes" id="UP001146120">
    <property type="component" value="Unassembled WGS sequence"/>
</dbReference>
<evidence type="ECO:0000259" key="13">
    <source>
        <dbReference type="PROSITE" id="PS50011"/>
    </source>
</evidence>
<evidence type="ECO:0000256" key="12">
    <source>
        <dbReference type="SAM" id="Coils"/>
    </source>
</evidence>
<sequence>MHIHSKGVVHCDLKPENVLVSDSGRIALCDFGISSDVGPNNSNVTTTMIAGTPGYMAPYADWKRNPTALDVWSLGCMMLELLLPVFAEIPGVIPTRQRLATYLTVGEVPIQDIDWIKLVDFFSAPHMNAYARLCSQLLVPDVMDALSVHEVLLTDVFVAVDTTQSTGLETRWQTVLTAISRVRKANKTPVVLSVTSSLSSMDPSHANADVFCTEVVEKLTTSVSDLRILLRIVDGQGALVPLNEVVELFFRRVVLPQYGLFTQSFEGTLNGDAKTKQEEPVHSQESQRAFVPAVHAKRTHPEAVGKLIAKCVIERVRVPLVLNSATLEFMLGRPERRTSLDDALDILRETCDDEMYMLFHSVARQLCVEQRQLRVCDLDGSSNVEPVTSANKVRVLQDAIWHKLVHQRHASLESLRRGFRCGGLEHVLESVSGKELQDLFFGNDFIDLRDIRQSICFTDANWTDKAAMNAMRTWLLQWLTNANEMTRRVFLIRCVSTCALRKVPTIYVVQSDDDLVHVASGSQSLYLPVVGDTDLPEFEKHFRAQLLLEYVDETVCTKCHSTIASQDERVHCEYSHINCTTCVLHKVMSVVDGTAVVRRAQDLALVCGKLGCSSKLNDGQVVRVVPEHDMTTFRQLFREMAPCCICLTDEPRCIGTTCYQGHFVCYEMLEGKLKSELIQIANNETLINAERLVSNKGLVKCPSVDCPERWNIGVLLPRLTLETRNQLLTCLVTYSRTEEEAQEERRATEARLVRLRAEEDMRLDERVHGLRQHIVEELLHSKCPHCRALFVDYNACDALHCASDQNAAYGCKRSFCAICLQPFADSDATHTHVRSAHGIYFGGNRFQEASRDRKTRLVRDFLATIGDQNVLRCVREAIRLDLRDIGIVIGE</sequence>
<dbReference type="Gene3D" id="3.30.2160.10">
    <property type="entry name" value="Hect, E3 ligase catalytic domain"/>
    <property type="match status" value="1"/>
</dbReference>
<keyword evidence="2" id="KW-0547">Nucleotide-binding</keyword>
<evidence type="ECO:0000259" key="14">
    <source>
        <dbReference type="PROSITE" id="PS50237"/>
    </source>
</evidence>
<evidence type="ECO:0000256" key="9">
    <source>
        <dbReference type="ARBA" id="ARBA00049299"/>
    </source>
</evidence>
<dbReference type="SUPFAM" id="SSF56112">
    <property type="entry name" value="Protein kinase-like (PK-like)"/>
    <property type="match status" value="1"/>
</dbReference>
<evidence type="ECO:0000256" key="2">
    <source>
        <dbReference type="ARBA" id="ARBA00022741"/>
    </source>
</evidence>
<dbReference type="InterPro" id="IPR008271">
    <property type="entry name" value="Ser/Thr_kinase_AS"/>
</dbReference>
<keyword evidence="1" id="KW-0808">Transferase</keyword>
<dbReference type="GO" id="GO:0004842">
    <property type="term" value="F:ubiquitin-protein transferase activity"/>
    <property type="evidence" value="ECO:0007669"/>
    <property type="project" value="InterPro"/>
</dbReference>
<dbReference type="PROSITE" id="PS50011">
    <property type="entry name" value="PROTEIN_KINASE_DOM"/>
    <property type="match status" value="1"/>
</dbReference>
<organism evidence="15 16">
    <name type="scientific">Lagenidium giganteum</name>
    <dbReference type="NCBI Taxonomy" id="4803"/>
    <lineage>
        <taxon>Eukaryota</taxon>
        <taxon>Sar</taxon>
        <taxon>Stramenopiles</taxon>
        <taxon>Oomycota</taxon>
        <taxon>Peronosporomycetes</taxon>
        <taxon>Pythiales</taxon>
        <taxon>Pythiaceae</taxon>
    </lineage>
</organism>
<evidence type="ECO:0000313" key="15">
    <source>
        <dbReference type="EMBL" id="DBA03693.1"/>
    </source>
</evidence>
<evidence type="ECO:0000256" key="3">
    <source>
        <dbReference type="ARBA" id="ARBA00022777"/>
    </source>
</evidence>
<feature type="domain" description="Protein kinase" evidence="13">
    <location>
        <begin position="1"/>
        <end position="158"/>
    </location>
</feature>
<dbReference type="Gene3D" id="3.90.1750.10">
    <property type="entry name" value="Hect, E3 ligase catalytic domains"/>
    <property type="match status" value="1"/>
</dbReference>
<dbReference type="EC" id="2.7.12.2" evidence="7"/>
<evidence type="ECO:0000256" key="5">
    <source>
        <dbReference type="ARBA" id="ARBA00022840"/>
    </source>
</evidence>
<evidence type="ECO:0000313" key="16">
    <source>
        <dbReference type="Proteomes" id="UP001146120"/>
    </source>
</evidence>
<dbReference type="GO" id="GO:0005524">
    <property type="term" value="F:ATP binding"/>
    <property type="evidence" value="ECO:0007669"/>
    <property type="project" value="UniProtKB-KW"/>
</dbReference>
<feature type="coiled-coil region" evidence="12">
    <location>
        <begin position="731"/>
        <end position="758"/>
    </location>
</feature>
<dbReference type="EMBL" id="DAKRPA010000016">
    <property type="protein sequence ID" value="DBA03693.1"/>
    <property type="molecule type" value="Genomic_DNA"/>
</dbReference>
<dbReference type="PROSITE" id="PS00108">
    <property type="entry name" value="PROTEIN_KINASE_ST"/>
    <property type="match status" value="1"/>
</dbReference>
<dbReference type="InterPro" id="IPR011009">
    <property type="entry name" value="Kinase-like_dom_sf"/>
</dbReference>
<protein>
    <recommendedName>
        <fullName evidence="7">mitogen-activated protein kinase kinase</fullName>
        <ecNumber evidence="7">2.7.12.2</ecNumber>
    </recommendedName>
</protein>
<dbReference type="Pfam" id="PF00069">
    <property type="entry name" value="Pkinase"/>
    <property type="match status" value="1"/>
</dbReference>
<proteinExistence type="inferred from homology"/>
<keyword evidence="16" id="KW-1185">Reference proteome</keyword>
<dbReference type="InterPro" id="IPR000719">
    <property type="entry name" value="Prot_kinase_dom"/>
</dbReference>
<dbReference type="PANTHER" id="PTHR48013">
    <property type="entry name" value="DUAL SPECIFICITY MITOGEN-ACTIVATED PROTEIN KINASE KINASE 5-RELATED"/>
    <property type="match status" value="1"/>
</dbReference>
<dbReference type="PROSITE" id="PS00028">
    <property type="entry name" value="ZINC_FINGER_C2H2_1"/>
    <property type="match status" value="1"/>
</dbReference>
<comment type="caution">
    <text evidence="15">The sequence shown here is derived from an EMBL/GenBank/DDBJ whole genome shotgun (WGS) entry which is preliminary data.</text>
</comment>
<feature type="domain" description="HECT" evidence="14">
    <location>
        <begin position="244"/>
        <end position="491"/>
    </location>
</feature>
<evidence type="ECO:0000256" key="1">
    <source>
        <dbReference type="ARBA" id="ARBA00022679"/>
    </source>
</evidence>
<dbReference type="Pfam" id="PF00632">
    <property type="entry name" value="HECT"/>
    <property type="match status" value="1"/>
</dbReference>